<evidence type="ECO:0000313" key="1">
    <source>
        <dbReference type="EMBL" id="KFB07227.1"/>
    </source>
</evidence>
<gene>
    <name evidence="1" type="ORF">P271_52</name>
</gene>
<dbReference type="RefSeq" id="WP_036452554.1">
    <property type="nucleotide sequence ID" value="NZ_AWQU01000088.1"/>
</dbReference>
<comment type="caution">
    <text evidence="1">The sequence shown here is derived from an EMBL/GenBank/DDBJ whole genome shotgun (WGS) entry which is preliminary data.</text>
</comment>
<name>A0A084U2P1_MALIO</name>
<dbReference type="Gene3D" id="3.30.930.10">
    <property type="entry name" value="Bira Bifunctional Protein, Domain 2"/>
    <property type="match status" value="1"/>
</dbReference>
<organism evidence="1 2">
    <name type="scientific">Malacoplasma iowae DK-CPA</name>
    <dbReference type="NCBI Taxonomy" id="1394179"/>
    <lineage>
        <taxon>Bacteria</taxon>
        <taxon>Bacillati</taxon>
        <taxon>Mycoplasmatota</taxon>
        <taxon>Mycoplasmoidales</taxon>
        <taxon>Mycoplasmoidaceae</taxon>
        <taxon>Malacoplasma</taxon>
    </lineage>
</organism>
<dbReference type="AlphaFoldDB" id="A0A084U2P1"/>
<dbReference type="Proteomes" id="UP000028523">
    <property type="component" value="Unassembled WGS sequence"/>
</dbReference>
<reference evidence="1 2" key="1">
    <citation type="journal article" date="2014" name="PLoS ONE">
        <title>Reduction of Hydrogen Peroxide Accumulation and Toxicity by a Catalase from Mycoplasma iowae.</title>
        <authorList>
            <person name="Pritchard R.E."/>
            <person name="Prassinos A.J."/>
            <person name="Osborne J.D."/>
            <person name="Raviv Z."/>
            <person name="Balish M.F."/>
        </authorList>
    </citation>
    <scope>NUCLEOTIDE SEQUENCE [LARGE SCALE GENOMIC DNA]</scope>
    <source>
        <strain evidence="1 2">DK-CPA</strain>
    </source>
</reference>
<dbReference type="EMBL" id="AWQU01000088">
    <property type="protein sequence ID" value="KFB07227.1"/>
    <property type="molecule type" value="Genomic_DNA"/>
</dbReference>
<accession>A0A084U2P1</accession>
<evidence type="ECO:0000313" key="2">
    <source>
        <dbReference type="Proteomes" id="UP000028523"/>
    </source>
</evidence>
<proteinExistence type="predicted"/>
<keyword evidence="2" id="KW-1185">Reference proteome</keyword>
<protein>
    <submittedName>
        <fullName evidence="1">Uncharacterized protein</fullName>
    </submittedName>
</protein>
<dbReference type="InterPro" id="IPR045864">
    <property type="entry name" value="aa-tRNA-synth_II/BPL/LPL"/>
</dbReference>
<sequence length="325" mass="38868">MEWNKHTANSSFKDVVKFIDYFYNQLAETIKQKYNLINLDLPLVSNMKSDVNLLNNNRAINFDNYNDKNIYEIIYEPDNMIRYYCWFLELTNNDVVVSKYKQINRDAIINNSSSIENNMLNFEFFILEEQKKEEYVLDLINYFWNIFLKIVCSSSLNKNYRLETKKIRCVSLKEIKKMYLVLPIKDAVDKFILNNGIHLIKDISNKFEHDSNVYLEKSSDSHDFENTYSLLFFDENSQQVKELITITFRPNWDTYKKQKGINGEKILNNNFTNILKKDSEVNTCSFKINFDLLIYYFLSKTDIQEIPSCNSDFNLDKIYKLYFNK</sequence>